<reference evidence="1 2" key="1">
    <citation type="journal article" date="2019" name="Int. J. Syst. Evol. Microbiol.">
        <title>The Global Catalogue of Microorganisms (GCM) 10K type strain sequencing project: providing services to taxonomists for standard genome sequencing and annotation.</title>
        <authorList>
            <consortium name="The Broad Institute Genomics Platform"/>
            <consortium name="The Broad Institute Genome Sequencing Center for Infectious Disease"/>
            <person name="Wu L."/>
            <person name="Ma J."/>
        </authorList>
    </citation>
    <scope>NUCLEOTIDE SEQUENCE [LARGE SCALE GENOMIC DNA]</scope>
    <source>
        <strain evidence="1 2">JCM 13250</strain>
    </source>
</reference>
<evidence type="ECO:0000313" key="2">
    <source>
        <dbReference type="Proteomes" id="UP001500218"/>
    </source>
</evidence>
<comment type="caution">
    <text evidence="1">The sequence shown here is derived from an EMBL/GenBank/DDBJ whole genome shotgun (WGS) entry which is preliminary data.</text>
</comment>
<accession>A0ABN2LMZ9</accession>
<dbReference type="PANTHER" id="PTHR39217:SF1">
    <property type="entry name" value="GLUTATHIONE SYNTHETASE"/>
    <property type="match status" value="1"/>
</dbReference>
<organism evidence="1 2">
    <name type="scientific">Luedemannella flava</name>
    <dbReference type="NCBI Taxonomy" id="349316"/>
    <lineage>
        <taxon>Bacteria</taxon>
        <taxon>Bacillati</taxon>
        <taxon>Actinomycetota</taxon>
        <taxon>Actinomycetes</taxon>
        <taxon>Micromonosporales</taxon>
        <taxon>Micromonosporaceae</taxon>
        <taxon>Luedemannella</taxon>
    </lineage>
</organism>
<dbReference type="SUPFAM" id="SSF56059">
    <property type="entry name" value="Glutathione synthetase ATP-binding domain-like"/>
    <property type="match status" value="1"/>
</dbReference>
<name>A0ABN2LMZ9_9ACTN</name>
<dbReference type="EMBL" id="BAAALT010000028">
    <property type="protein sequence ID" value="GAA1791440.1"/>
    <property type="molecule type" value="Genomic_DNA"/>
</dbReference>
<evidence type="ECO:0008006" key="3">
    <source>
        <dbReference type="Google" id="ProtNLM"/>
    </source>
</evidence>
<dbReference type="InterPro" id="IPR053191">
    <property type="entry name" value="DcsG_Biosynth_Enzyme"/>
</dbReference>
<dbReference type="Proteomes" id="UP001500218">
    <property type="component" value="Unassembled WGS sequence"/>
</dbReference>
<gene>
    <name evidence="1" type="ORF">GCM10009682_11810</name>
</gene>
<proteinExistence type="predicted"/>
<protein>
    <recommendedName>
        <fullName evidence="3">ATP-grasp domain-containing protein</fullName>
    </recommendedName>
</protein>
<keyword evidence="2" id="KW-1185">Reference proteome</keyword>
<dbReference type="PANTHER" id="PTHR39217">
    <property type="match status" value="1"/>
</dbReference>
<evidence type="ECO:0000313" key="1">
    <source>
        <dbReference type="EMBL" id="GAA1791440.1"/>
    </source>
</evidence>
<sequence>MLRSPWDYSRRRDEFVAWAATVPALANPAATVAWNTDKRYLAELAAAGVPVVPTTWLSPGDPVELPADGEWVIKPAVSAGSVDTGRYNLTDPSHRALALSHVARLVEAGRVTMLQPYLPAVDTYGETALLYLGGRYSHAIRKGPMLDGPDLGVEGLYKEEAITPRTPTDAERAVADAVLAAVPGGADHLLYARVDLIPGPDGSPLLVELELTEPSLFLGYADGAADRLATAITGTLGR</sequence>